<organism evidence="1 2">
    <name type="scientific">Pengzhenrongella frigida</name>
    <dbReference type="NCBI Taxonomy" id="1259133"/>
    <lineage>
        <taxon>Bacteria</taxon>
        <taxon>Bacillati</taxon>
        <taxon>Actinomycetota</taxon>
        <taxon>Actinomycetes</taxon>
        <taxon>Micrococcales</taxon>
        <taxon>Pengzhenrongella</taxon>
    </lineage>
</organism>
<dbReference type="AlphaFoldDB" id="A0A4Q5MZE1"/>
<comment type="caution">
    <text evidence="1">The sequence shown here is derived from an EMBL/GenBank/DDBJ whole genome shotgun (WGS) entry which is preliminary data.</text>
</comment>
<keyword evidence="2" id="KW-1185">Reference proteome</keyword>
<gene>
    <name evidence="1" type="ORF">EUA98_10555</name>
</gene>
<evidence type="ECO:0000313" key="2">
    <source>
        <dbReference type="Proteomes" id="UP000293764"/>
    </source>
</evidence>
<dbReference type="EMBL" id="SDWW01000022">
    <property type="protein sequence ID" value="RYV51076.1"/>
    <property type="molecule type" value="Genomic_DNA"/>
</dbReference>
<name>A0A4Q5MZE1_9MICO</name>
<reference evidence="1 2" key="1">
    <citation type="submission" date="2019-01" db="EMBL/GenBank/DDBJ databases">
        <title>Novel species of Cellulomonas.</title>
        <authorList>
            <person name="Liu Q."/>
            <person name="Xin Y.-H."/>
        </authorList>
    </citation>
    <scope>NUCLEOTIDE SEQUENCE [LARGE SCALE GENOMIC DNA]</scope>
    <source>
        <strain evidence="1 2">HLT2-17</strain>
    </source>
</reference>
<accession>A0A4Q5MZE1</accession>
<proteinExistence type="predicted"/>
<sequence length="125" mass="14132">MARNFMWTDARGRTHLSTEVLDSTDVTDEILLMATRINDRWFAGSVWIDWREFFEDLGGSVIPSSGRELDLGDQPASSAMSRIQRHIQKRRMAGHTRSRLAIASRPADDAVPTRATLRLVQPPPD</sequence>
<evidence type="ECO:0000313" key="1">
    <source>
        <dbReference type="EMBL" id="RYV51076.1"/>
    </source>
</evidence>
<dbReference type="Proteomes" id="UP000293764">
    <property type="component" value="Unassembled WGS sequence"/>
</dbReference>
<dbReference type="RefSeq" id="WP_130102646.1">
    <property type="nucleotide sequence ID" value="NZ_SDWW01000022.1"/>
</dbReference>
<protein>
    <submittedName>
        <fullName evidence="1">Uncharacterized protein</fullName>
    </submittedName>
</protein>